<dbReference type="Gene3D" id="3.40.50.720">
    <property type="entry name" value="NAD(P)-binding Rossmann-like Domain"/>
    <property type="match status" value="1"/>
</dbReference>
<organism evidence="2 3">
    <name type="scientific">Actinokineospora fastidiosa</name>
    <dbReference type="NCBI Taxonomy" id="1816"/>
    <lineage>
        <taxon>Bacteria</taxon>
        <taxon>Bacillati</taxon>
        <taxon>Actinomycetota</taxon>
        <taxon>Actinomycetes</taxon>
        <taxon>Pseudonocardiales</taxon>
        <taxon>Pseudonocardiaceae</taxon>
        <taxon>Actinokineospora</taxon>
    </lineage>
</organism>
<dbReference type="InterPro" id="IPR016040">
    <property type="entry name" value="NAD(P)-bd_dom"/>
</dbReference>
<dbReference type="Proteomes" id="UP000660680">
    <property type="component" value="Unassembled WGS sequence"/>
</dbReference>
<protein>
    <submittedName>
        <fullName evidence="2">NAD(P)-dependent oxidoreductase</fullName>
    </submittedName>
</protein>
<dbReference type="Gene3D" id="3.90.25.10">
    <property type="entry name" value="UDP-galactose 4-epimerase, domain 1"/>
    <property type="match status" value="1"/>
</dbReference>
<sequence length="287" mass="31246">MTRTLLITGATGSVSTALLAELEGSDLHIRALVRDPTRATLPPGVEIATGDLDDPRSLSKAFDGVDDLWLLVPNGPRAPENSSNALWAARQAGVERVVRLSAVGAAHDAPTRSGRLHALSDHEVAACGMNWTILRPHWFMQNLLNDAPGIAAHGTFSSNAAAARLGMIDVRDIARFAARILTDTPTQHHGMTYNPTGPRPVSFTEIARLLTEILGKPVEYHPVSDEDHRKALLSHGMPWWIADMLIEYSQAYAKGWGDYVTGDYEKVVGSPPRDVAEFLHDYAEAFD</sequence>
<reference evidence="2" key="1">
    <citation type="journal article" date="2014" name="Int. J. Syst. Evol. Microbiol.">
        <title>Complete genome sequence of Corynebacterium casei LMG S-19264T (=DSM 44701T), isolated from a smear-ripened cheese.</title>
        <authorList>
            <consortium name="US DOE Joint Genome Institute (JGI-PGF)"/>
            <person name="Walter F."/>
            <person name="Albersmeier A."/>
            <person name="Kalinowski J."/>
            <person name="Ruckert C."/>
        </authorList>
    </citation>
    <scope>NUCLEOTIDE SEQUENCE</scope>
    <source>
        <strain evidence="2">JCM 3276</strain>
    </source>
</reference>
<feature type="domain" description="NAD(P)-binding" evidence="1">
    <location>
        <begin position="9"/>
        <end position="183"/>
    </location>
</feature>
<keyword evidence="3" id="KW-1185">Reference proteome</keyword>
<dbReference type="InterPro" id="IPR036291">
    <property type="entry name" value="NAD(P)-bd_dom_sf"/>
</dbReference>
<evidence type="ECO:0000313" key="2">
    <source>
        <dbReference type="EMBL" id="GGS34872.1"/>
    </source>
</evidence>
<dbReference type="RefSeq" id="WP_189211163.1">
    <property type="nucleotide sequence ID" value="NZ_BMRB01000002.1"/>
</dbReference>
<dbReference type="CDD" id="cd05269">
    <property type="entry name" value="TMR_SDR_a"/>
    <property type="match status" value="1"/>
</dbReference>
<name>A0A918GHB2_9PSEU</name>
<evidence type="ECO:0000259" key="1">
    <source>
        <dbReference type="Pfam" id="PF13460"/>
    </source>
</evidence>
<proteinExistence type="predicted"/>
<dbReference type="SUPFAM" id="SSF51735">
    <property type="entry name" value="NAD(P)-binding Rossmann-fold domains"/>
    <property type="match status" value="1"/>
</dbReference>
<dbReference type="InterPro" id="IPR051604">
    <property type="entry name" value="Ergot_Alk_Oxidoreductase"/>
</dbReference>
<reference evidence="2" key="2">
    <citation type="submission" date="2020-09" db="EMBL/GenBank/DDBJ databases">
        <authorList>
            <person name="Sun Q."/>
            <person name="Ohkuma M."/>
        </authorList>
    </citation>
    <scope>NUCLEOTIDE SEQUENCE</scope>
    <source>
        <strain evidence="2">JCM 3276</strain>
    </source>
</reference>
<comment type="caution">
    <text evidence="2">The sequence shown here is derived from an EMBL/GenBank/DDBJ whole genome shotgun (WGS) entry which is preliminary data.</text>
</comment>
<dbReference type="PANTHER" id="PTHR43162">
    <property type="match status" value="1"/>
</dbReference>
<dbReference type="EMBL" id="BMRB01000002">
    <property type="protein sequence ID" value="GGS34872.1"/>
    <property type="molecule type" value="Genomic_DNA"/>
</dbReference>
<evidence type="ECO:0000313" key="3">
    <source>
        <dbReference type="Proteomes" id="UP000660680"/>
    </source>
</evidence>
<dbReference type="Pfam" id="PF13460">
    <property type="entry name" value="NAD_binding_10"/>
    <property type="match status" value="1"/>
</dbReference>
<dbReference type="AlphaFoldDB" id="A0A918GHB2"/>
<accession>A0A918GHB2</accession>
<gene>
    <name evidence="2" type="ORF">GCM10010171_31740</name>
</gene>
<dbReference type="PANTHER" id="PTHR43162:SF1">
    <property type="entry name" value="PRESTALK A DIFFERENTIATION PROTEIN A"/>
    <property type="match status" value="1"/>
</dbReference>